<evidence type="ECO:0000259" key="14">
    <source>
        <dbReference type="PROSITE" id="PS50885"/>
    </source>
</evidence>
<keyword evidence="6 11" id="KW-0472">Membrane</keyword>
<dbReference type="RefSeq" id="WP_167940624.1">
    <property type="nucleotide sequence ID" value="NZ_JAATJA010000001.1"/>
</dbReference>
<dbReference type="PANTHER" id="PTHR32089">
    <property type="entry name" value="METHYL-ACCEPTING CHEMOTAXIS PROTEIN MCPB"/>
    <property type="match status" value="1"/>
</dbReference>
<dbReference type="Gene3D" id="1.10.287.950">
    <property type="entry name" value="Methyl-accepting chemotaxis protein"/>
    <property type="match status" value="1"/>
</dbReference>
<dbReference type="GO" id="GO:0007165">
    <property type="term" value="P:signal transduction"/>
    <property type="evidence" value="ECO:0007669"/>
    <property type="project" value="UniProtKB-KW"/>
</dbReference>
<evidence type="ECO:0000259" key="12">
    <source>
        <dbReference type="PROSITE" id="PS50111"/>
    </source>
</evidence>
<evidence type="ECO:0000259" key="13">
    <source>
        <dbReference type="PROSITE" id="PS50113"/>
    </source>
</evidence>
<keyword evidence="7 9" id="KW-0807">Transducer</keyword>
<dbReference type="EMBL" id="JAATJA010000001">
    <property type="protein sequence ID" value="NJB67579.1"/>
    <property type="molecule type" value="Genomic_DNA"/>
</dbReference>
<evidence type="ECO:0000256" key="4">
    <source>
        <dbReference type="ARBA" id="ARBA00022692"/>
    </source>
</evidence>
<evidence type="ECO:0000256" key="10">
    <source>
        <dbReference type="SAM" id="MobiDB-lite"/>
    </source>
</evidence>
<dbReference type="FunFam" id="1.10.287.950:FF:000001">
    <property type="entry name" value="Methyl-accepting chemotaxis sensory transducer"/>
    <property type="match status" value="1"/>
</dbReference>
<evidence type="ECO:0000256" key="3">
    <source>
        <dbReference type="ARBA" id="ARBA00022500"/>
    </source>
</evidence>
<dbReference type="SUPFAM" id="SSF158472">
    <property type="entry name" value="HAMP domain-like"/>
    <property type="match status" value="1"/>
</dbReference>
<evidence type="ECO:0000256" key="11">
    <source>
        <dbReference type="SAM" id="Phobius"/>
    </source>
</evidence>
<gene>
    <name evidence="15" type="ORF">GGQ74_001219</name>
</gene>
<keyword evidence="3" id="KW-0145">Chemotaxis</keyword>
<dbReference type="SUPFAM" id="SSF55785">
    <property type="entry name" value="PYP-like sensor domain (PAS domain)"/>
    <property type="match status" value="1"/>
</dbReference>
<dbReference type="CDD" id="cd12912">
    <property type="entry name" value="PDC2_MCP_like"/>
    <property type="match status" value="1"/>
</dbReference>
<dbReference type="GO" id="GO:0005886">
    <property type="term" value="C:plasma membrane"/>
    <property type="evidence" value="ECO:0007669"/>
    <property type="project" value="UniProtKB-SubCell"/>
</dbReference>
<evidence type="ECO:0000256" key="1">
    <source>
        <dbReference type="ARBA" id="ARBA00004651"/>
    </source>
</evidence>
<comment type="subcellular location">
    <subcellularLocation>
        <location evidence="1">Cell membrane</location>
        <topology evidence="1">Multi-pass membrane protein</topology>
    </subcellularLocation>
</comment>
<dbReference type="PROSITE" id="PS50111">
    <property type="entry name" value="CHEMOTAXIS_TRANSDUC_2"/>
    <property type="match status" value="1"/>
</dbReference>
<dbReference type="PROSITE" id="PS50113">
    <property type="entry name" value="PAC"/>
    <property type="match status" value="1"/>
</dbReference>
<keyword evidence="5 11" id="KW-1133">Transmembrane helix</keyword>
<dbReference type="PROSITE" id="PS50885">
    <property type="entry name" value="HAMP"/>
    <property type="match status" value="1"/>
</dbReference>
<comment type="caution">
    <text evidence="15">The sequence shown here is derived from an EMBL/GenBank/DDBJ whole genome shotgun (WGS) entry which is preliminary data.</text>
</comment>
<dbReference type="Gene3D" id="3.30.450.20">
    <property type="entry name" value="PAS domain"/>
    <property type="match status" value="3"/>
</dbReference>
<dbReference type="InterPro" id="IPR000700">
    <property type="entry name" value="PAS-assoc_C"/>
</dbReference>
<dbReference type="PANTHER" id="PTHR32089:SF112">
    <property type="entry name" value="LYSOZYME-LIKE PROTEIN-RELATED"/>
    <property type="match status" value="1"/>
</dbReference>
<evidence type="ECO:0000256" key="2">
    <source>
        <dbReference type="ARBA" id="ARBA00022475"/>
    </source>
</evidence>
<evidence type="ECO:0000313" key="15">
    <source>
        <dbReference type="EMBL" id="NJB67579.1"/>
    </source>
</evidence>
<dbReference type="Pfam" id="PF00672">
    <property type="entry name" value="HAMP"/>
    <property type="match status" value="1"/>
</dbReference>
<dbReference type="CDD" id="cd11386">
    <property type="entry name" value="MCP_signal"/>
    <property type="match status" value="1"/>
</dbReference>
<feature type="region of interest" description="Disordered" evidence="10">
    <location>
        <begin position="503"/>
        <end position="525"/>
    </location>
</feature>
<dbReference type="Pfam" id="PF02743">
    <property type="entry name" value="dCache_1"/>
    <property type="match status" value="1"/>
</dbReference>
<dbReference type="InterPro" id="IPR035965">
    <property type="entry name" value="PAS-like_dom_sf"/>
</dbReference>
<keyword evidence="16" id="KW-1185">Reference proteome</keyword>
<dbReference type="InterPro" id="IPR000014">
    <property type="entry name" value="PAS"/>
</dbReference>
<evidence type="ECO:0000313" key="16">
    <source>
        <dbReference type="Proteomes" id="UP000580856"/>
    </source>
</evidence>
<evidence type="ECO:0000256" key="5">
    <source>
        <dbReference type="ARBA" id="ARBA00022989"/>
    </source>
</evidence>
<name>A0A846QSE2_9BACT</name>
<dbReference type="GO" id="GO:0006935">
    <property type="term" value="P:chemotaxis"/>
    <property type="evidence" value="ECO:0007669"/>
    <property type="project" value="UniProtKB-KW"/>
</dbReference>
<dbReference type="SUPFAM" id="SSF58104">
    <property type="entry name" value="Methyl-accepting chemotaxis protein (MCP) signaling domain"/>
    <property type="match status" value="1"/>
</dbReference>
<dbReference type="CDD" id="cd00130">
    <property type="entry name" value="PAS"/>
    <property type="match status" value="1"/>
</dbReference>
<proteinExistence type="inferred from homology"/>
<feature type="domain" description="PAC" evidence="13">
    <location>
        <begin position="432"/>
        <end position="484"/>
    </location>
</feature>
<sequence>MFKFRSLNTFLSILVVAVIASSVGGLVWYVNHSSYDMALELGTQTAQQGCEGTVRAIESYLESAEVLAGSLVRENAVQNALSSSYGANKAFTRLKQVLEAHESCWGIAVFDAQGNFVSGVDVKGASLAGEQRADADYVKAIIGGAERFVSPSVIRTADGALVFAAAHAIKDGSGDVVGGLAVFPRWDMFTARFLDPVRVGAEGYGFIFDSTGTVLAHGADKSLLLQNIGDQPFIREAIERGSGELWYEWEGRRKFMSVHTVAASGWLVAVSEYEDNLAATAIGQRNFMIAAGAAMVLLVAGGIVLLVRTYALRPLAAMERFAGRVAEGDFRAELDGEYRFEFAGLAHHVRAMVEELKRKLGFSEGVLGGITLPCTITGPDNRILHVNAAMCDYLGRPGDPESYVGQTSGRFFWNDDTRSTVSSRALAEQRQIREELPYVRPDGRELVVDVASTPFFDMDGNLLGTLAIWFDLTEIRAQEARIRAQHERLAMAAGDAQDVSGMVSSSAEELSAQVEQSNQGAGEQQRRTAEVATAMEEMNATVIEVARNAGSAAEMAELVRGKAQAGARVVEDSATISSEVAERSVALRDSMSELGRQAEAVGQVVTVIEDIADQTNLLALNAAIEAARAGDAGRGFAVVADEVRKLAERTMTATREVTQSVKLIQRSADENVRATVETVEAVQRSRDLAQQSGGVLGEIVGMIEQTADQVRAIATAAEQQSAASEEIASATEGIRSIADETSAAMTESARAVAGLAEQATRLQDIIVRMREG</sequence>
<dbReference type="Proteomes" id="UP000580856">
    <property type="component" value="Unassembled WGS sequence"/>
</dbReference>
<accession>A0A846QSE2</accession>
<evidence type="ECO:0000256" key="8">
    <source>
        <dbReference type="ARBA" id="ARBA00029447"/>
    </source>
</evidence>
<feature type="transmembrane region" description="Helical" evidence="11">
    <location>
        <begin position="287"/>
        <end position="311"/>
    </location>
</feature>
<dbReference type="Pfam" id="PF13426">
    <property type="entry name" value="PAS_9"/>
    <property type="match status" value="1"/>
</dbReference>
<dbReference type="Gene3D" id="6.10.340.10">
    <property type="match status" value="1"/>
</dbReference>
<evidence type="ECO:0000256" key="6">
    <source>
        <dbReference type="ARBA" id="ARBA00023136"/>
    </source>
</evidence>
<feature type="domain" description="HAMP" evidence="14">
    <location>
        <begin position="309"/>
        <end position="361"/>
    </location>
</feature>
<dbReference type="CDD" id="cd18773">
    <property type="entry name" value="PDC1_HK_sensor"/>
    <property type="match status" value="1"/>
</dbReference>
<dbReference type="InterPro" id="IPR003660">
    <property type="entry name" value="HAMP_dom"/>
</dbReference>
<dbReference type="NCBIfam" id="TIGR00229">
    <property type="entry name" value="sensory_box"/>
    <property type="match status" value="1"/>
</dbReference>
<dbReference type="AlphaFoldDB" id="A0A846QSE2"/>
<evidence type="ECO:0000256" key="9">
    <source>
        <dbReference type="PROSITE-ProRule" id="PRU00284"/>
    </source>
</evidence>
<dbReference type="InterPro" id="IPR033479">
    <property type="entry name" value="dCache_1"/>
</dbReference>
<dbReference type="InterPro" id="IPR004089">
    <property type="entry name" value="MCPsignal_dom"/>
</dbReference>
<keyword evidence="4 11" id="KW-0812">Transmembrane</keyword>
<feature type="domain" description="Methyl-accepting transducer" evidence="12">
    <location>
        <begin position="499"/>
        <end position="735"/>
    </location>
</feature>
<protein>
    <submittedName>
        <fullName evidence="15">Methyl-accepting chemotaxis protein</fullName>
    </submittedName>
</protein>
<dbReference type="Pfam" id="PF00015">
    <property type="entry name" value="MCPsignal"/>
    <property type="match status" value="1"/>
</dbReference>
<feature type="compositionally biased region" description="Polar residues" evidence="10">
    <location>
        <begin position="503"/>
        <end position="522"/>
    </location>
</feature>
<organism evidence="15 16">
    <name type="scientific">Desulfobaculum xiamenense</name>
    <dbReference type="NCBI Taxonomy" id="995050"/>
    <lineage>
        <taxon>Bacteria</taxon>
        <taxon>Pseudomonadati</taxon>
        <taxon>Thermodesulfobacteriota</taxon>
        <taxon>Desulfovibrionia</taxon>
        <taxon>Desulfovibrionales</taxon>
        <taxon>Desulfovibrionaceae</taxon>
        <taxon>Desulfobaculum</taxon>
    </lineage>
</organism>
<dbReference type="SMART" id="SM00283">
    <property type="entry name" value="MA"/>
    <property type="match status" value="1"/>
</dbReference>
<reference evidence="15 16" key="1">
    <citation type="submission" date="2020-03" db="EMBL/GenBank/DDBJ databases">
        <title>Genomic Encyclopedia of Type Strains, Phase IV (KMG-IV): sequencing the most valuable type-strain genomes for metagenomic binning, comparative biology and taxonomic classification.</title>
        <authorList>
            <person name="Goeker M."/>
        </authorList>
    </citation>
    <scope>NUCLEOTIDE SEQUENCE [LARGE SCALE GENOMIC DNA]</scope>
    <source>
        <strain evidence="15 16">DSM 24233</strain>
    </source>
</reference>
<keyword evidence="2" id="KW-1003">Cell membrane</keyword>
<dbReference type="CDD" id="cd06225">
    <property type="entry name" value="HAMP"/>
    <property type="match status" value="1"/>
</dbReference>
<dbReference type="SMART" id="SM00304">
    <property type="entry name" value="HAMP"/>
    <property type="match status" value="1"/>
</dbReference>
<evidence type="ECO:0000256" key="7">
    <source>
        <dbReference type="ARBA" id="ARBA00023224"/>
    </source>
</evidence>
<comment type="similarity">
    <text evidence="8">Belongs to the methyl-accepting chemotaxis (MCP) protein family.</text>
</comment>